<evidence type="ECO:0000256" key="7">
    <source>
        <dbReference type="ARBA" id="ARBA00022777"/>
    </source>
</evidence>
<evidence type="ECO:0000256" key="10">
    <source>
        <dbReference type="SAM" id="Phobius"/>
    </source>
</evidence>
<proteinExistence type="predicted"/>
<protein>
    <recommendedName>
        <fullName evidence="3">histidine kinase</fullName>
        <ecNumber evidence="3">2.7.13.3</ecNumber>
    </recommendedName>
</protein>
<feature type="domain" description="HAMP" evidence="11">
    <location>
        <begin position="189"/>
        <end position="241"/>
    </location>
</feature>
<evidence type="ECO:0000313" key="12">
    <source>
        <dbReference type="EMBL" id="MCZ4521143.1"/>
    </source>
</evidence>
<dbReference type="SMART" id="SM00304">
    <property type="entry name" value="HAMP"/>
    <property type="match status" value="1"/>
</dbReference>
<keyword evidence="5" id="KW-0808">Transferase</keyword>
<evidence type="ECO:0000256" key="2">
    <source>
        <dbReference type="ARBA" id="ARBA00004236"/>
    </source>
</evidence>
<feature type="transmembrane region" description="Helical" evidence="10">
    <location>
        <begin position="165"/>
        <end position="188"/>
    </location>
</feature>
<evidence type="ECO:0000256" key="9">
    <source>
        <dbReference type="ARBA" id="ARBA00023012"/>
    </source>
</evidence>
<dbReference type="InterPro" id="IPR050428">
    <property type="entry name" value="TCS_sensor_his_kinase"/>
</dbReference>
<accession>A0ABT4MJJ0</accession>
<evidence type="ECO:0000259" key="11">
    <source>
        <dbReference type="PROSITE" id="PS50885"/>
    </source>
</evidence>
<dbReference type="RefSeq" id="WP_269607568.1">
    <property type="nucleotide sequence ID" value="NZ_JAPWIJ010000010.1"/>
</dbReference>
<gene>
    <name evidence="12" type="ORF">O4220_21740</name>
</gene>
<name>A0ABT4MJJ0_9NOCA</name>
<keyword evidence="4" id="KW-0597">Phosphoprotein</keyword>
<comment type="subcellular location">
    <subcellularLocation>
        <location evidence="2">Cell membrane</location>
    </subcellularLocation>
</comment>
<dbReference type="InterPro" id="IPR003660">
    <property type="entry name" value="HAMP_dom"/>
</dbReference>
<evidence type="ECO:0000256" key="6">
    <source>
        <dbReference type="ARBA" id="ARBA00022692"/>
    </source>
</evidence>
<dbReference type="PANTHER" id="PTHR45436">
    <property type="entry name" value="SENSOR HISTIDINE KINASE YKOH"/>
    <property type="match status" value="1"/>
</dbReference>
<dbReference type="PANTHER" id="PTHR45436:SF5">
    <property type="entry name" value="SENSOR HISTIDINE KINASE TRCS"/>
    <property type="match status" value="1"/>
</dbReference>
<evidence type="ECO:0000313" key="13">
    <source>
        <dbReference type="Proteomes" id="UP001081071"/>
    </source>
</evidence>
<comment type="catalytic activity">
    <reaction evidence="1">
        <text>ATP + protein L-histidine = ADP + protein N-phospho-L-histidine.</text>
        <dbReference type="EC" id="2.7.13.3"/>
    </reaction>
</comment>
<dbReference type="Proteomes" id="UP001081071">
    <property type="component" value="Unassembled WGS sequence"/>
</dbReference>
<keyword evidence="6 10" id="KW-0812">Transmembrane</keyword>
<dbReference type="Gene3D" id="1.10.287.130">
    <property type="match status" value="1"/>
</dbReference>
<sequence length="317" mass="33517">MRNSRAAARPRALSLHGRIRVLTMSVAALAVAVSALAIYLVAEQALRSQIIDRVGRNSDALIASAASGLPASLLGFGIEDTEGTAAKVALVTTDGALVTSTNGTDPFTNSNGALDDPEEAVVEGRVDRSLREVRGYYISAERTDAGETIMVAESLGEASPLLAKLTLALVLVGAFLVALAGVAGAAVARTGLRPVRRLRAGTERVARTGSFEPIDVNGDDELASLANSFNEMLAALSRSRERQGQLIVDAGAELMQPLTALRTNIDLLMSLDRPDAPDMPEEEQDRLRVEVIAQMDVIIGLVHDLVDHAREPAPTPR</sequence>
<evidence type="ECO:0000256" key="3">
    <source>
        <dbReference type="ARBA" id="ARBA00012438"/>
    </source>
</evidence>
<dbReference type="EMBL" id="JAPWIJ010000010">
    <property type="protein sequence ID" value="MCZ4521143.1"/>
    <property type="molecule type" value="Genomic_DNA"/>
</dbReference>
<evidence type="ECO:0000256" key="1">
    <source>
        <dbReference type="ARBA" id="ARBA00000085"/>
    </source>
</evidence>
<evidence type="ECO:0000256" key="4">
    <source>
        <dbReference type="ARBA" id="ARBA00022553"/>
    </source>
</evidence>
<dbReference type="EC" id="2.7.13.3" evidence="3"/>
<keyword evidence="8 10" id="KW-1133">Transmembrane helix</keyword>
<dbReference type="SUPFAM" id="SSF158472">
    <property type="entry name" value="HAMP domain-like"/>
    <property type="match status" value="1"/>
</dbReference>
<reference evidence="12" key="1">
    <citation type="submission" date="2022-12" db="EMBL/GenBank/DDBJ databases">
        <authorList>
            <person name="Krivoruchko A.V."/>
            <person name="Elkin A."/>
        </authorList>
    </citation>
    <scope>NUCLEOTIDE SEQUENCE</scope>
    <source>
        <strain evidence="12">IEGM 1391</strain>
    </source>
</reference>
<feature type="transmembrane region" description="Helical" evidence="10">
    <location>
        <begin position="21"/>
        <end position="42"/>
    </location>
</feature>
<evidence type="ECO:0000256" key="5">
    <source>
        <dbReference type="ARBA" id="ARBA00022679"/>
    </source>
</evidence>
<dbReference type="Pfam" id="PF00672">
    <property type="entry name" value="HAMP"/>
    <property type="match status" value="1"/>
</dbReference>
<keyword evidence="7" id="KW-0418">Kinase</keyword>
<keyword evidence="9" id="KW-0902">Two-component regulatory system</keyword>
<dbReference type="InterPro" id="IPR036097">
    <property type="entry name" value="HisK_dim/P_sf"/>
</dbReference>
<keyword evidence="13" id="KW-1185">Reference proteome</keyword>
<comment type="caution">
    <text evidence="12">The sequence shown here is derived from an EMBL/GenBank/DDBJ whole genome shotgun (WGS) entry which is preliminary data.</text>
</comment>
<evidence type="ECO:0000256" key="8">
    <source>
        <dbReference type="ARBA" id="ARBA00022989"/>
    </source>
</evidence>
<dbReference type="SUPFAM" id="SSF47384">
    <property type="entry name" value="Homodimeric domain of signal transducing histidine kinase"/>
    <property type="match status" value="1"/>
</dbReference>
<dbReference type="CDD" id="cd06225">
    <property type="entry name" value="HAMP"/>
    <property type="match status" value="1"/>
</dbReference>
<organism evidence="12 13">
    <name type="scientific">Rhodococcus ruber</name>
    <dbReference type="NCBI Taxonomy" id="1830"/>
    <lineage>
        <taxon>Bacteria</taxon>
        <taxon>Bacillati</taxon>
        <taxon>Actinomycetota</taxon>
        <taxon>Actinomycetes</taxon>
        <taxon>Mycobacteriales</taxon>
        <taxon>Nocardiaceae</taxon>
        <taxon>Rhodococcus</taxon>
    </lineage>
</organism>
<dbReference type="PROSITE" id="PS50885">
    <property type="entry name" value="HAMP"/>
    <property type="match status" value="1"/>
</dbReference>
<keyword evidence="10" id="KW-0472">Membrane</keyword>